<organism evidence="1 2">
    <name type="scientific">Sphingobacterium multivorum</name>
    <dbReference type="NCBI Taxonomy" id="28454"/>
    <lineage>
        <taxon>Bacteria</taxon>
        <taxon>Pseudomonadati</taxon>
        <taxon>Bacteroidota</taxon>
        <taxon>Sphingobacteriia</taxon>
        <taxon>Sphingobacteriales</taxon>
        <taxon>Sphingobacteriaceae</taxon>
        <taxon>Sphingobacterium</taxon>
    </lineage>
</organism>
<evidence type="ECO:0000313" key="1">
    <source>
        <dbReference type="EMBL" id="SPZ91906.1"/>
    </source>
</evidence>
<dbReference type="EMBL" id="UAUU01000011">
    <property type="protein sequence ID" value="SPZ91906.1"/>
    <property type="molecule type" value="Genomic_DNA"/>
</dbReference>
<accession>A0A2X2JIB4</accession>
<sequence length="125" mass="14648">MKTIVLRINKDLRNYICYFIKLGISILLLMIYGSAYTQKKYDFQVNINGKGTPMNLITGYSCSGAYGQKPIFVLGSKYETLEKSQQILSQQYKYVKKLTLHTTNSKHFNMYDQPIWFFELDTFLK</sequence>
<dbReference type="Proteomes" id="UP000251241">
    <property type="component" value="Unassembled WGS sequence"/>
</dbReference>
<evidence type="ECO:0000313" key="2">
    <source>
        <dbReference type="Proteomes" id="UP000251241"/>
    </source>
</evidence>
<dbReference type="GeneID" id="97182266"/>
<dbReference type="RefSeq" id="WP_112375586.1">
    <property type="nucleotide sequence ID" value="NZ_CP069793.1"/>
</dbReference>
<reference evidence="1 2" key="1">
    <citation type="submission" date="2018-06" db="EMBL/GenBank/DDBJ databases">
        <authorList>
            <consortium name="Pathogen Informatics"/>
            <person name="Doyle S."/>
        </authorList>
    </citation>
    <scope>NUCLEOTIDE SEQUENCE [LARGE SCALE GENOMIC DNA]</scope>
    <source>
        <strain evidence="1 2">NCTC11343</strain>
    </source>
</reference>
<dbReference type="AlphaFoldDB" id="A0A2X2JIB4"/>
<gene>
    <name evidence="1" type="ORF">NCTC11343_03951</name>
</gene>
<evidence type="ECO:0008006" key="3">
    <source>
        <dbReference type="Google" id="ProtNLM"/>
    </source>
</evidence>
<name>A0A2X2JIB4_SPHMU</name>
<protein>
    <recommendedName>
        <fullName evidence="3">Alpha/beta hydrolase</fullName>
    </recommendedName>
</protein>
<proteinExistence type="predicted"/>